<evidence type="ECO:0008006" key="4">
    <source>
        <dbReference type="Google" id="ProtNLM"/>
    </source>
</evidence>
<dbReference type="EMBL" id="CP085144">
    <property type="protein sequence ID" value="UOA15968.1"/>
    <property type="molecule type" value="Genomic_DNA"/>
</dbReference>
<reference evidence="3" key="1">
    <citation type="journal article" date="2022" name="Microorganisms">
        <title>Beyond the ABCs#Discovery of Three New Plasmid Types in Rhodobacterales (RepQ, RepY, RepW).</title>
        <authorList>
            <person name="Freese H.M."/>
            <person name="Ringel V."/>
            <person name="Overmann J."/>
            <person name="Petersen J."/>
        </authorList>
    </citation>
    <scope>NUCLEOTIDE SEQUENCE [LARGE SCALE GENOMIC DNA]</scope>
    <source>
        <strain evidence="3">DSM 109990</strain>
    </source>
</reference>
<proteinExistence type="predicted"/>
<evidence type="ECO:0000313" key="3">
    <source>
        <dbReference type="Proteomes" id="UP000831019"/>
    </source>
</evidence>
<protein>
    <recommendedName>
        <fullName evidence="4">Integrase</fullName>
    </recommendedName>
</protein>
<dbReference type="SUPFAM" id="SSF56349">
    <property type="entry name" value="DNA breaking-rejoining enzymes"/>
    <property type="match status" value="1"/>
</dbReference>
<keyword evidence="1" id="KW-0233">DNA recombination</keyword>
<keyword evidence="3" id="KW-1185">Reference proteome</keyword>
<dbReference type="InterPro" id="IPR013762">
    <property type="entry name" value="Integrase-like_cat_sf"/>
</dbReference>
<gene>
    <name evidence="2" type="ORF">DSM109990_02816</name>
</gene>
<evidence type="ECO:0000256" key="1">
    <source>
        <dbReference type="ARBA" id="ARBA00023172"/>
    </source>
</evidence>
<name>A0ABY3ZT24_9RHOB</name>
<dbReference type="InterPro" id="IPR011010">
    <property type="entry name" value="DNA_brk_join_enz"/>
</dbReference>
<dbReference type="Proteomes" id="UP000831019">
    <property type="component" value="Chromosome"/>
</dbReference>
<accession>A0ABY3ZT24</accession>
<organism evidence="2 3">
    <name type="scientific">Sulfitobacter dubius</name>
    <dbReference type="NCBI Taxonomy" id="218673"/>
    <lineage>
        <taxon>Bacteria</taxon>
        <taxon>Pseudomonadati</taxon>
        <taxon>Pseudomonadota</taxon>
        <taxon>Alphaproteobacteria</taxon>
        <taxon>Rhodobacterales</taxon>
        <taxon>Roseobacteraceae</taxon>
        <taxon>Sulfitobacter</taxon>
    </lineage>
</organism>
<dbReference type="Gene3D" id="1.10.443.10">
    <property type="entry name" value="Intergrase catalytic core"/>
    <property type="match status" value="1"/>
</dbReference>
<evidence type="ECO:0000313" key="2">
    <source>
        <dbReference type="EMBL" id="UOA15968.1"/>
    </source>
</evidence>
<sequence>MINITDRLIVSEDLDMEKLRRHMYKATATISKEIGLKPSRAGKRKLKLAETISASVDRRDDPHHALNTLCDIASHTAAVDDKIVLGCKYYSFAPTSASRTQLRRYSALVLYFAWCDKDVLLPVNFKMQKAVTPEMRSESPSLVLRTLATYEPEAGEFRKFGKHIQQWLTQYSLSWIYCTNWIKFSDIKNYEAAQLHVAISGHNVNMKGNPSSVERAIQIFGERGYIEHDSTEFDTTKKHGFLSNSNENLESEQLDAFIVPGRRSERSCFYLLPQLEVDGFALDPKVIQLWDKLFDDYIIHREQTGRSANESKRRSFHVLADYIAIVLPTFSMQAPDPIDMPVSPKKFTRYPFIDQTLRPRSFPTYLEYLKKRGLAASSRKSNLYVIEDFFKWIELNFATEEFSNMAGPGFRCPIHKRDFPFVPRPTGTTKVPFKKDVYPLVFLYLHEIERIGMYLETNPGVASELCDFSSQAGDHVINLRELNVEFTITYQDETFRIFEIPQILLVGVKKAFNGINLGALRLLTFILETGLRGQSSQWLDKDSWAKFLDDFSDEDPIKLIHINTDKTGVTKDIRVLSRVVEMLQRQQDHRKSKKIPEVILDYERRTASPFKPLVPLFAKEDGSEFTDGNYTIVWTNLLLSFQGCMEENGFDIKPVIRVKPPSKHDTGTIRADGSSICRLNWSAVHTPHAARASFVTNRNGSLEYVVLAELIGHADEIVTAYYDVPDFEDVLDVLEHQDRPPLDASSPTSELRSQLTLRNDNKEEVIRRFGISSLEELQESEGSDDNPKGLELLKSSQTSELVFRETHICPVGEMCPDDIILAAGAPMRCGTCKLACKSVDHLPAIEAKCRALTAGIQATSASLVREKAEGRERTRLTRLHGALSADSYQLVGWQDASVTLRRLLKDKQAEGIVAGSPEIIKRHLNRVVRQVGPAQFLVDRIIDAKMYPSMTDEVLQRHASRLARKLAISETEMFADENDEVMALYSVIKTRLKALGKTWDEAGALIEQDVGTLIAGTKSNVRLLNARA</sequence>